<feature type="non-terminal residue" evidence="1">
    <location>
        <position position="108"/>
    </location>
</feature>
<accession>A0A023FEL4</accession>
<sequence>MPRVVQALVRDMLHRDPAQRPSPAVAATVCQMLLLAPLDLHLLRPAAAEEDARRVLRWLCSLMAQCWPHWGRKSTQQGSQWPELARVLLSRVSLPHVLEALRYIRAHS</sequence>
<dbReference type="EMBL" id="GBBK01005042">
    <property type="protein sequence ID" value="JAC19440.1"/>
    <property type="molecule type" value="mRNA"/>
</dbReference>
<organism evidence="1">
    <name type="scientific">Amblyomma cajennense</name>
    <name type="common">Cayenne tick</name>
    <name type="synonym">Acarus cajennensis</name>
    <dbReference type="NCBI Taxonomy" id="34607"/>
    <lineage>
        <taxon>Eukaryota</taxon>
        <taxon>Metazoa</taxon>
        <taxon>Ecdysozoa</taxon>
        <taxon>Arthropoda</taxon>
        <taxon>Chelicerata</taxon>
        <taxon>Arachnida</taxon>
        <taxon>Acari</taxon>
        <taxon>Parasitiformes</taxon>
        <taxon>Ixodida</taxon>
        <taxon>Ixodoidea</taxon>
        <taxon>Ixodidae</taxon>
        <taxon>Amblyomminae</taxon>
        <taxon>Amblyomma</taxon>
    </lineage>
</organism>
<evidence type="ECO:0000313" key="1">
    <source>
        <dbReference type="EMBL" id="JAC19440.1"/>
    </source>
</evidence>
<reference evidence="1" key="1">
    <citation type="submission" date="2014-03" db="EMBL/GenBank/DDBJ databases">
        <title>The sialotranscriptome of Amblyomma triste, Amblyomma parvum and Amblyomma cajennense ticks, uncovered by 454-based RNA-seq.</title>
        <authorList>
            <person name="Garcia G.R."/>
            <person name="Gardinassi L.G."/>
            <person name="Ribeiro J.M."/>
            <person name="Anatriello E."/>
            <person name="Ferreira B.R."/>
            <person name="Moreira H.N."/>
            <person name="Mafra C."/>
            <person name="Olegario M.M."/>
            <person name="Szabo P.J."/>
            <person name="Miranda-Santos I.K."/>
            <person name="Maruyama S.R."/>
        </authorList>
    </citation>
    <scope>NUCLEOTIDE SEQUENCE</scope>
    <source>
        <strain evidence="1">Uberlandia</strain>
        <tissue evidence="1">Salivary glands</tissue>
    </source>
</reference>
<name>A0A023FEL4_AMBCJ</name>
<dbReference type="AlphaFoldDB" id="A0A023FEL4"/>
<protein>
    <submittedName>
        <fullName evidence="1">Putative serine/threonine protein</fullName>
    </submittedName>
</protein>
<proteinExistence type="evidence at transcript level"/>